<reference evidence="2" key="1">
    <citation type="journal article" date="2023" name="Front. Plant Sci.">
        <title>Chromosomal-level genome assembly of Melastoma candidum provides insights into trichome evolution.</title>
        <authorList>
            <person name="Zhong Y."/>
            <person name="Wu W."/>
            <person name="Sun C."/>
            <person name="Zou P."/>
            <person name="Liu Y."/>
            <person name="Dai S."/>
            <person name="Zhou R."/>
        </authorList>
    </citation>
    <scope>NUCLEOTIDE SEQUENCE [LARGE SCALE GENOMIC DNA]</scope>
</reference>
<evidence type="ECO:0000313" key="1">
    <source>
        <dbReference type="EMBL" id="KAI4303980.1"/>
    </source>
</evidence>
<proteinExistence type="predicted"/>
<accession>A0ACB9L3C0</accession>
<comment type="caution">
    <text evidence="1">The sequence shown here is derived from an EMBL/GenBank/DDBJ whole genome shotgun (WGS) entry which is preliminary data.</text>
</comment>
<sequence length="131" mass="14608">MPSNLRPIKTLLSDCVGNFLTPEEANFLIPRYPSGDFLNPQNPPQAPIKMFSLSPLGSKSTHRGKPRIPNHQSKHQPIPPGGKDKPKNPKIPARTRKKHRRKPHRSEKTRKQAPLVVVVVGGGVHSDRTLK</sequence>
<keyword evidence="2" id="KW-1185">Reference proteome</keyword>
<dbReference type="EMBL" id="CM042891">
    <property type="protein sequence ID" value="KAI4303980.1"/>
    <property type="molecule type" value="Genomic_DNA"/>
</dbReference>
<gene>
    <name evidence="1" type="ORF">MLD38_039553</name>
</gene>
<name>A0ACB9L3C0_9MYRT</name>
<protein>
    <submittedName>
        <fullName evidence="1">Uncharacterized protein</fullName>
    </submittedName>
</protein>
<organism evidence="1 2">
    <name type="scientific">Melastoma candidum</name>
    <dbReference type="NCBI Taxonomy" id="119954"/>
    <lineage>
        <taxon>Eukaryota</taxon>
        <taxon>Viridiplantae</taxon>
        <taxon>Streptophyta</taxon>
        <taxon>Embryophyta</taxon>
        <taxon>Tracheophyta</taxon>
        <taxon>Spermatophyta</taxon>
        <taxon>Magnoliopsida</taxon>
        <taxon>eudicotyledons</taxon>
        <taxon>Gunneridae</taxon>
        <taxon>Pentapetalae</taxon>
        <taxon>rosids</taxon>
        <taxon>malvids</taxon>
        <taxon>Myrtales</taxon>
        <taxon>Melastomataceae</taxon>
        <taxon>Melastomatoideae</taxon>
        <taxon>Melastomateae</taxon>
        <taxon>Melastoma</taxon>
    </lineage>
</organism>
<dbReference type="Proteomes" id="UP001057402">
    <property type="component" value="Chromosome 12"/>
</dbReference>
<evidence type="ECO:0000313" key="2">
    <source>
        <dbReference type="Proteomes" id="UP001057402"/>
    </source>
</evidence>